<keyword evidence="2" id="KW-0804">Transcription</keyword>
<dbReference type="InterPro" id="IPR003690">
    <property type="entry name" value="MTERF"/>
</dbReference>
<dbReference type="SMART" id="SM00733">
    <property type="entry name" value="Mterf"/>
    <property type="match status" value="5"/>
</dbReference>
<keyword evidence="2" id="KW-0805">Transcription regulation</keyword>
<comment type="caution">
    <text evidence="4">The sequence shown here is derived from an EMBL/GenBank/DDBJ whole genome shotgun (WGS) entry which is preliminary data.</text>
</comment>
<evidence type="ECO:0000256" key="1">
    <source>
        <dbReference type="ARBA" id="ARBA00007692"/>
    </source>
</evidence>
<dbReference type="FunFam" id="1.25.70.10:FF:000001">
    <property type="entry name" value="Mitochondrial transcription termination factor-like"/>
    <property type="match status" value="1"/>
</dbReference>
<keyword evidence="2" id="KW-0806">Transcription termination</keyword>
<sequence>MPSAPHSLKLIPIKKTVIYSTPPLVFLHTRPLFRRPISSVPLCSLTISRGTDLSPATLTKSTSSNGNSYVVAYLIDSCGLSPEGAISAFKKLEFDTRERQDSVFDVFRTGERPDSVLDLFRTYGFTETQISKLVRKRPKLLLANPKKTLLPKLEYFWTFGISRSDLARILSGSPVIFGRSLENHIIPSYNFLKPMLQSDKKVLCAMNNTSWKLSADYTKHVAPNLAVLREFKVPESSIGLLFANPASVLKKHEQFKEMVNTVKEMGFEPSKSTFVLALHAISGKGNNSIWDRCYESYGKWGWSKDEILSAFKKQPQCMVLSEKKIARVMDFLVNKMGRPSKAIANYPTIMLLSLEKRIAPRCLVIQVLLWKGLLKKDLSLSTIMTPPEKWFLGRYVIRYEKEVPQLLSVYERKVDVLEL</sequence>
<protein>
    <submittedName>
        <fullName evidence="4">Uncharacterized protein</fullName>
    </submittedName>
</protein>
<accession>A0AAV6HKB8</accession>
<comment type="similarity">
    <text evidence="1">Belongs to the mTERF family.</text>
</comment>
<reference evidence="4 5" key="1">
    <citation type="submission" date="2020-08" db="EMBL/GenBank/DDBJ databases">
        <title>Plant Genome Project.</title>
        <authorList>
            <person name="Zhang R.-G."/>
        </authorList>
    </citation>
    <scope>NUCLEOTIDE SEQUENCE [LARGE SCALE GENOMIC DNA]</scope>
    <source>
        <strain evidence="4">WSP0</strain>
        <tissue evidence="4">Leaf</tissue>
    </source>
</reference>
<proteinExistence type="inferred from homology"/>
<dbReference type="Proteomes" id="UP000823749">
    <property type="component" value="Chromosome 13"/>
</dbReference>
<name>A0AAV6HKB8_9ERIC</name>
<dbReference type="PANTHER" id="PTHR13068">
    <property type="entry name" value="CGI-12 PROTEIN-RELATED"/>
    <property type="match status" value="1"/>
</dbReference>
<dbReference type="Gene3D" id="1.25.70.10">
    <property type="entry name" value="Transcription termination factor 3, mitochondrial"/>
    <property type="match status" value="1"/>
</dbReference>
<gene>
    <name evidence="4" type="ORF">RHGRI_035648</name>
</gene>
<dbReference type="EMBL" id="JACTNZ010000013">
    <property type="protein sequence ID" value="KAG5514308.1"/>
    <property type="molecule type" value="Genomic_DNA"/>
</dbReference>
<dbReference type="PANTHER" id="PTHR13068:SF133">
    <property type="entry name" value="MITOCHONDRIAL TRANSCRIPTION TERMINATION FACTOR FAMILY PROTEIN"/>
    <property type="match status" value="1"/>
</dbReference>
<dbReference type="Pfam" id="PF02536">
    <property type="entry name" value="mTERF"/>
    <property type="match status" value="2"/>
</dbReference>
<dbReference type="InterPro" id="IPR038538">
    <property type="entry name" value="MTERF_sf"/>
</dbReference>
<evidence type="ECO:0000256" key="3">
    <source>
        <dbReference type="ARBA" id="ARBA00022946"/>
    </source>
</evidence>
<dbReference type="GO" id="GO:0006353">
    <property type="term" value="P:DNA-templated transcription termination"/>
    <property type="evidence" value="ECO:0007669"/>
    <property type="project" value="UniProtKB-KW"/>
</dbReference>
<organism evidence="4 5">
    <name type="scientific">Rhododendron griersonianum</name>
    <dbReference type="NCBI Taxonomy" id="479676"/>
    <lineage>
        <taxon>Eukaryota</taxon>
        <taxon>Viridiplantae</taxon>
        <taxon>Streptophyta</taxon>
        <taxon>Embryophyta</taxon>
        <taxon>Tracheophyta</taxon>
        <taxon>Spermatophyta</taxon>
        <taxon>Magnoliopsida</taxon>
        <taxon>eudicotyledons</taxon>
        <taxon>Gunneridae</taxon>
        <taxon>Pentapetalae</taxon>
        <taxon>asterids</taxon>
        <taxon>Ericales</taxon>
        <taxon>Ericaceae</taxon>
        <taxon>Ericoideae</taxon>
        <taxon>Rhodoreae</taxon>
        <taxon>Rhododendron</taxon>
    </lineage>
</organism>
<keyword evidence="5" id="KW-1185">Reference proteome</keyword>
<dbReference type="GO" id="GO:0003676">
    <property type="term" value="F:nucleic acid binding"/>
    <property type="evidence" value="ECO:0007669"/>
    <property type="project" value="InterPro"/>
</dbReference>
<dbReference type="AlphaFoldDB" id="A0AAV6HKB8"/>
<evidence type="ECO:0000313" key="4">
    <source>
        <dbReference type="EMBL" id="KAG5514308.1"/>
    </source>
</evidence>
<evidence type="ECO:0000313" key="5">
    <source>
        <dbReference type="Proteomes" id="UP000823749"/>
    </source>
</evidence>
<keyword evidence="3" id="KW-0809">Transit peptide</keyword>
<evidence type="ECO:0000256" key="2">
    <source>
        <dbReference type="ARBA" id="ARBA00022472"/>
    </source>
</evidence>